<feature type="region of interest" description="Disordered" evidence="1">
    <location>
        <begin position="16"/>
        <end position="51"/>
    </location>
</feature>
<accession>A0A2K3K9V8</accession>
<name>A0A2K3K9V8_TRIPR</name>
<gene>
    <name evidence="2" type="ORF">L195_g061428</name>
</gene>
<feature type="compositionally biased region" description="Basic and acidic residues" evidence="1">
    <location>
        <begin position="16"/>
        <end position="31"/>
    </location>
</feature>
<evidence type="ECO:0000256" key="1">
    <source>
        <dbReference type="SAM" id="MobiDB-lite"/>
    </source>
</evidence>
<comment type="caution">
    <text evidence="2">The sequence shown here is derived from an EMBL/GenBank/DDBJ whole genome shotgun (WGS) entry which is preliminary data.</text>
</comment>
<dbReference type="AlphaFoldDB" id="A0A2K3K9V8"/>
<reference evidence="2 3" key="1">
    <citation type="journal article" date="2014" name="Am. J. Bot.">
        <title>Genome assembly and annotation for red clover (Trifolium pratense; Fabaceae).</title>
        <authorList>
            <person name="Istvanek J."/>
            <person name="Jaros M."/>
            <person name="Krenek A."/>
            <person name="Repkova J."/>
        </authorList>
    </citation>
    <scope>NUCLEOTIDE SEQUENCE [LARGE SCALE GENOMIC DNA]</scope>
    <source>
        <strain evidence="3">cv. Tatra</strain>
        <tissue evidence="2">Young leaves</tissue>
    </source>
</reference>
<dbReference type="Proteomes" id="UP000236291">
    <property type="component" value="Unassembled WGS sequence"/>
</dbReference>
<proteinExistence type="predicted"/>
<evidence type="ECO:0000313" key="3">
    <source>
        <dbReference type="Proteomes" id="UP000236291"/>
    </source>
</evidence>
<organism evidence="2 3">
    <name type="scientific">Trifolium pratense</name>
    <name type="common">Red clover</name>
    <dbReference type="NCBI Taxonomy" id="57577"/>
    <lineage>
        <taxon>Eukaryota</taxon>
        <taxon>Viridiplantae</taxon>
        <taxon>Streptophyta</taxon>
        <taxon>Embryophyta</taxon>
        <taxon>Tracheophyta</taxon>
        <taxon>Spermatophyta</taxon>
        <taxon>Magnoliopsida</taxon>
        <taxon>eudicotyledons</taxon>
        <taxon>Gunneridae</taxon>
        <taxon>Pentapetalae</taxon>
        <taxon>rosids</taxon>
        <taxon>fabids</taxon>
        <taxon>Fabales</taxon>
        <taxon>Fabaceae</taxon>
        <taxon>Papilionoideae</taxon>
        <taxon>50 kb inversion clade</taxon>
        <taxon>NPAAA clade</taxon>
        <taxon>Hologalegina</taxon>
        <taxon>IRL clade</taxon>
        <taxon>Trifolieae</taxon>
        <taxon>Trifolium</taxon>
    </lineage>
</organism>
<dbReference type="EMBL" id="ASHM01152044">
    <property type="protein sequence ID" value="PNX63048.1"/>
    <property type="molecule type" value="Genomic_DNA"/>
</dbReference>
<reference evidence="2 3" key="2">
    <citation type="journal article" date="2017" name="Front. Plant Sci.">
        <title>Gene Classification and Mining of Molecular Markers Useful in Red Clover (Trifolium pratense) Breeding.</title>
        <authorList>
            <person name="Istvanek J."/>
            <person name="Dluhosova J."/>
            <person name="Dluhos P."/>
            <person name="Patkova L."/>
            <person name="Nedelnik J."/>
            <person name="Repkova J."/>
        </authorList>
    </citation>
    <scope>NUCLEOTIDE SEQUENCE [LARGE SCALE GENOMIC DNA]</scope>
    <source>
        <strain evidence="3">cv. Tatra</strain>
        <tissue evidence="2">Young leaves</tissue>
    </source>
</reference>
<evidence type="ECO:0000313" key="2">
    <source>
        <dbReference type="EMBL" id="PNX63048.1"/>
    </source>
</evidence>
<protein>
    <submittedName>
        <fullName evidence="2">Uncharacterized protein</fullName>
    </submittedName>
</protein>
<sequence>MEEAIKHALEVQRKYEENRAERKRKYEEKRAERKKNVKLPSAFALEGQSPSGPRIVLSLCRS</sequence>